<dbReference type="PANTHER" id="PTHR37482">
    <property type="entry name" value="OUTER MEMBRANE PROTEIN ASSEMBLY FACTOR BAME"/>
    <property type="match status" value="1"/>
</dbReference>
<dbReference type="InterPro" id="IPR026592">
    <property type="entry name" value="BamE"/>
</dbReference>
<proteinExistence type="predicted"/>
<dbReference type="Pfam" id="PF04355">
    <property type="entry name" value="BamE"/>
    <property type="match status" value="1"/>
</dbReference>
<organism evidence="5 6">
    <name type="scientific">Roseomonas acroporae</name>
    <dbReference type="NCBI Taxonomy" id="2937791"/>
    <lineage>
        <taxon>Bacteria</taxon>
        <taxon>Pseudomonadati</taxon>
        <taxon>Pseudomonadota</taxon>
        <taxon>Alphaproteobacteria</taxon>
        <taxon>Acetobacterales</taxon>
        <taxon>Roseomonadaceae</taxon>
        <taxon>Roseomonas</taxon>
    </lineage>
</organism>
<dbReference type="AlphaFoldDB" id="A0A9X1Y839"/>
<evidence type="ECO:0000313" key="5">
    <source>
        <dbReference type="EMBL" id="MCK8783842.1"/>
    </source>
</evidence>
<evidence type="ECO:0000259" key="4">
    <source>
        <dbReference type="Pfam" id="PF04355"/>
    </source>
</evidence>
<name>A0A9X1Y839_9PROT</name>
<keyword evidence="3" id="KW-0998">Cell outer membrane</keyword>
<keyword evidence="2" id="KW-0472">Membrane</keyword>
<dbReference type="PANTHER" id="PTHR37482:SF1">
    <property type="entry name" value="OUTER MEMBRANE PROTEIN ASSEMBLY FACTOR BAME"/>
    <property type="match status" value="1"/>
</dbReference>
<dbReference type="GO" id="GO:0030674">
    <property type="term" value="F:protein-macromolecule adaptor activity"/>
    <property type="evidence" value="ECO:0007669"/>
    <property type="project" value="TreeGrafter"/>
</dbReference>
<dbReference type="Gene3D" id="3.30.1450.10">
    <property type="match status" value="1"/>
</dbReference>
<evidence type="ECO:0000256" key="3">
    <source>
        <dbReference type="ARBA" id="ARBA00023237"/>
    </source>
</evidence>
<evidence type="ECO:0000313" key="6">
    <source>
        <dbReference type="Proteomes" id="UP001139516"/>
    </source>
</evidence>
<dbReference type="EMBL" id="JALPRX010000019">
    <property type="protein sequence ID" value="MCK8783842.1"/>
    <property type="molecule type" value="Genomic_DNA"/>
</dbReference>
<reference evidence="5" key="1">
    <citation type="submission" date="2022-04" db="EMBL/GenBank/DDBJ databases">
        <title>Roseomonas acroporae sp. nov., isolated from coral Acropora digitifera.</title>
        <authorList>
            <person name="Sun H."/>
        </authorList>
    </citation>
    <scope>NUCLEOTIDE SEQUENCE</scope>
    <source>
        <strain evidence="5">NAR14</strain>
    </source>
</reference>
<evidence type="ECO:0000256" key="2">
    <source>
        <dbReference type="ARBA" id="ARBA00023136"/>
    </source>
</evidence>
<comment type="caution">
    <text evidence="5">The sequence shown here is derived from an EMBL/GenBank/DDBJ whole genome shotgun (WGS) entry which is preliminary data.</text>
</comment>
<protein>
    <submittedName>
        <fullName evidence="5">Outer membrane protein assembly factor BamE</fullName>
    </submittedName>
</protein>
<gene>
    <name evidence="5" type="primary">bamE</name>
    <name evidence="5" type="ORF">M0638_05540</name>
</gene>
<dbReference type="GO" id="GO:1990063">
    <property type="term" value="C:Bam protein complex"/>
    <property type="evidence" value="ECO:0007669"/>
    <property type="project" value="TreeGrafter"/>
</dbReference>
<dbReference type="InterPro" id="IPR007450">
    <property type="entry name" value="BamE_dom"/>
</dbReference>
<dbReference type="RefSeq" id="WP_248665965.1">
    <property type="nucleotide sequence ID" value="NZ_JALPRX010000019.1"/>
</dbReference>
<keyword evidence="6" id="KW-1185">Reference proteome</keyword>
<feature type="domain" description="Outer membrane protein assembly factor BamE" evidence="4">
    <location>
        <begin position="47"/>
        <end position="118"/>
    </location>
</feature>
<dbReference type="GO" id="GO:0043165">
    <property type="term" value="P:Gram-negative-bacterium-type cell outer membrane assembly"/>
    <property type="evidence" value="ECO:0007669"/>
    <property type="project" value="TreeGrafter"/>
</dbReference>
<accession>A0A9X1Y839</accession>
<evidence type="ECO:0000256" key="1">
    <source>
        <dbReference type="ARBA" id="ARBA00022729"/>
    </source>
</evidence>
<dbReference type="GO" id="GO:0051205">
    <property type="term" value="P:protein insertion into membrane"/>
    <property type="evidence" value="ECO:0007669"/>
    <property type="project" value="TreeGrafter"/>
</dbReference>
<dbReference type="InterPro" id="IPR037873">
    <property type="entry name" value="BamE-like"/>
</dbReference>
<keyword evidence="1" id="KW-0732">Signal</keyword>
<dbReference type="Proteomes" id="UP001139516">
    <property type="component" value="Unassembled WGS sequence"/>
</dbReference>
<sequence>MAPASPTVNAAGNPRTARRGWRRALLLAAPLLLAGCSFFEQPTQLRGNRVDPELLSQLTPGVQGKQDVIALIGSPTSRGTFDDNYWYYISADTRIRIGRSQAVNNQQVTELRFDANGKYAGSRVVGEDGARQLDLVERETPVPGGDRTVLQQLFGNIGRFGPGAGGAQAGQPTGRQ</sequence>